<dbReference type="GO" id="GO:0043571">
    <property type="term" value="P:maintenance of CRISPR repeat elements"/>
    <property type="evidence" value="ECO:0007669"/>
    <property type="project" value="UniProtKB-UniRule"/>
</dbReference>
<dbReference type="GO" id="GO:0046872">
    <property type="term" value="F:metal ion binding"/>
    <property type="evidence" value="ECO:0007669"/>
    <property type="project" value="UniProtKB-UniRule"/>
</dbReference>
<dbReference type="HOGENOM" id="CLU_150500_0_0_0"/>
<proteinExistence type="inferred from homology"/>
<keyword evidence="7 9" id="KW-0460">Magnesium</keyword>
<dbReference type="NCBIfam" id="TIGR01573">
    <property type="entry name" value="cas2"/>
    <property type="match status" value="1"/>
</dbReference>
<sequence>MISKYKAMWVLIAFDLPVLTQKQRRIASSFREYLKNIGFIMLQKSIYCYYACTKERSDSVEKDIKKHIPDNGHISVLFLTDRMFSMTKNYYGKLKVDISQPELFDNLL</sequence>
<evidence type="ECO:0000256" key="1">
    <source>
        <dbReference type="ARBA" id="ARBA00001946"/>
    </source>
</evidence>
<keyword evidence="5 9" id="KW-0255">Endonuclease</keyword>
<dbReference type="InterPro" id="IPR019199">
    <property type="entry name" value="Virulence_VapD/CRISPR_Cas2"/>
</dbReference>
<evidence type="ECO:0000256" key="5">
    <source>
        <dbReference type="ARBA" id="ARBA00022759"/>
    </source>
</evidence>
<evidence type="ECO:0000256" key="3">
    <source>
        <dbReference type="ARBA" id="ARBA00022722"/>
    </source>
</evidence>
<reference evidence="11" key="1">
    <citation type="journal article" date="2008" name="Proc. Natl. Acad. Sci. U.S.A.">
        <title>Complete genome of the uncultured termite group 1 bacteria in a single host protist cell.</title>
        <authorList>
            <person name="Hongoh Y."/>
            <person name="Sharma V.K."/>
            <person name="Prakash T."/>
            <person name="Noda S."/>
            <person name="Taylor T.D."/>
            <person name="Kudo T."/>
            <person name="Sakaki Y."/>
            <person name="Toyoda A."/>
            <person name="Hattori M."/>
            <person name="Ohkuma M."/>
        </authorList>
    </citation>
    <scope>NUCLEOTIDE SEQUENCE [LARGE SCALE GENOMIC DNA]</scope>
    <source>
        <strain evidence="11">Rs-D17 genomovar Ri2008</strain>
    </source>
</reference>
<feature type="binding site" evidence="9">
    <location>
        <position position="15"/>
    </location>
    <ligand>
        <name>Mg(2+)</name>
        <dbReference type="ChEBI" id="CHEBI:18420"/>
        <note>catalytic</note>
    </ligand>
</feature>
<dbReference type="GO" id="GO:0016787">
    <property type="term" value="F:hydrolase activity"/>
    <property type="evidence" value="ECO:0007669"/>
    <property type="project" value="UniProtKB-KW"/>
</dbReference>
<evidence type="ECO:0000256" key="2">
    <source>
        <dbReference type="ARBA" id="ARBA00009959"/>
    </source>
</evidence>
<dbReference type="Gene3D" id="3.30.70.240">
    <property type="match status" value="1"/>
</dbReference>
<organism evidence="10 11">
    <name type="scientific">Endomicrobium trichonymphae</name>
    <dbReference type="NCBI Taxonomy" id="1408204"/>
    <lineage>
        <taxon>Bacteria</taxon>
        <taxon>Pseudomonadati</taxon>
        <taxon>Elusimicrobiota</taxon>
        <taxon>Endomicrobiia</taxon>
        <taxon>Endomicrobiales</taxon>
        <taxon>Endomicrobiaceae</taxon>
        <taxon>Candidatus Endomicrobiellum</taxon>
    </lineage>
</organism>
<evidence type="ECO:0000313" key="11">
    <source>
        <dbReference type="Proteomes" id="UP000001691"/>
    </source>
</evidence>
<keyword evidence="8 9" id="KW-0051">Antiviral defense</keyword>
<evidence type="ECO:0000256" key="6">
    <source>
        <dbReference type="ARBA" id="ARBA00022801"/>
    </source>
</evidence>
<comment type="function">
    <text evidence="9">CRISPR (clustered regularly interspaced short palindromic repeat), is an adaptive immune system that provides protection against mobile genetic elements (viruses, transposable elements and conjugative plasmids). CRISPR clusters contain sequences complementary to antecedent mobile elements and target invading nucleic acids. CRISPR clusters are transcribed and processed into CRISPR RNA (crRNA). Functions as a ssRNA-specific endoribonuclease. Involved in the integration of spacer DNA into the CRISPR cassette.</text>
</comment>
<keyword evidence="4 9" id="KW-0479">Metal-binding</keyword>
<keyword evidence="3 9" id="KW-0540">Nuclease</keyword>
<comment type="subunit">
    <text evidence="9">Homodimer, forms a heterotetramer with a Cas1 homodimer.</text>
</comment>
<dbReference type="InterPro" id="IPR021127">
    <property type="entry name" value="CRISPR_associated_Cas2"/>
</dbReference>
<evidence type="ECO:0000256" key="9">
    <source>
        <dbReference type="HAMAP-Rule" id="MF_01471"/>
    </source>
</evidence>
<dbReference type="EMBL" id="AP009510">
    <property type="protein sequence ID" value="BAG13541.1"/>
    <property type="molecule type" value="Genomic_DNA"/>
</dbReference>
<dbReference type="HAMAP" id="MF_01471">
    <property type="entry name" value="Cas2"/>
    <property type="match status" value="1"/>
</dbReference>
<keyword evidence="11" id="KW-1185">Reference proteome</keyword>
<dbReference type="AlphaFoldDB" id="B1GZ59"/>
<dbReference type="KEGG" id="rsd:TGRD_058"/>
<name>B1GZ59_ENDTX</name>
<evidence type="ECO:0000256" key="7">
    <source>
        <dbReference type="ARBA" id="ARBA00022842"/>
    </source>
</evidence>
<keyword evidence="6 9" id="KW-0378">Hydrolase</keyword>
<dbReference type="STRING" id="471821.TGRD_058"/>
<dbReference type="SUPFAM" id="SSF143430">
    <property type="entry name" value="TTP0101/SSO1404-like"/>
    <property type="match status" value="1"/>
</dbReference>
<dbReference type="GO" id="GO:0004521">
    <property type="term" value="F:RNA endonuclease activity"/>
    <property type="evidence" value="ECO:0007669"/>
    <property type="project" value="InterPro"/>
</dbReference>
<evidence type="ECO:0000256" key="4">
    <source>
        <dbReference type="ARBA" id="ARBA00022723"/>
    </source>
</evidence>
<dbReference type="GO" id="GO:0051607">
    <property type="term" value="P:defense response to virus"/>
    <property type="evidence" value="ECO:0007669"/>
    <property type="project" value="UniProtKB-UniRule"/>
</dbReference>
<comment type="cofactor">
    <cofactor evidence="1 9">
        <name>Mg(2+)</name>
        <dbReference type="ChEBI" id="CHEBI:18420"/>
    </cofactor>
</comment>
<accession>B1GZ59</accession>
<gene>
    <name evidence="9" type="primary">cas2</name>
    <name evidence="10" type="ordered locus">TGRD_058</name>
</gene>
<dbReference type="EC" id="3.1.-.-" evidence="9"/>
<comment type="similarity">
    <text evidence="2 9">Belongs to the CRISPR-associated endoribonuclease Cas2 protein family.</text>
</comment>
<dbReference type="Proteomes" id="UP000001691">
    <property type="component" value="Chromosome"/>
</dbReference>
<dbReference type="Pfam" id="PF09827">
    <property type="entry name" value="CRISPR_Cas2"/>
    <property type="match status" value="1"/>
</dbReference>
<protein>
    <recommendedName>
        <fullName evidence="9">CRISPR-associated endoribonuclease Cas2</fullName>
        <ecNumber evidence="9">3.1.-.-</ecNumber>
    </recommendedName>
</protein>
<evidence type="ECO:0000313" key="10">
    <source>
        <dbReference type="EMBL" id="BAG13541.1"/>
    </source>
</evidence>
<evidence type="ECO:0000256" key="8">
    <source>
        <dbReference type="ARBA" id="ARBA00023118"/>
    </source>
</evidence>